<organism evidence="2 3">
    <name type="scientific">Araneus ventricosus</name>
    <name type="common">Orbweaver spider</name>
    <name type="synonym">Epeira ventricosa</name>
    <dbReference type="NCBI Taxonomy" id="182803"/>
    <lineage>
        <taxon>Eukaryota</taxon>
        <taxon>Metazoa</taxon>
        <taxon>Ecdysozoa</taxon>
        <taxon>Arthropoda</taxon>
        <taxon>Chelicerata</taxon>
        <taxon>Arachnida</taxon>
        <taxon>Araneae</taxon>
        <taxon>Araneomorphae</taxon>
        <taxon>Entelegynae</taxon>
        <taxon>Araneoidea</taxon>
        <taxon>Araneidae</taxon>
        <taxon>Araneus</taxon>
    </lineage>
</organism>
<keyword evidence="3" id="KW-1185">Reference proteome</keyword>
<name>A0A4Y2EBA3_ARAVE</name>
<evidence type="ECO:0008006" key="4">
    <source>
        <dbReference type="Google" id="ProtNLM"/>
    </source>
</evidence>
<dbReference type="Proteomes" id="UP000499080">
    <property type="component" value="Unassembled WGS sequence"/>
</dbReference>
<dbReference type="EMBL" id="BGPR01000558">
    <property type="protein sequence ID" value="GBM26362.1"/>
    <property type="molecule type" value="Genomic_DNA"/>
</dbReference>
<evidence type="ECO:0000313" key="3">
    <source>
        <dbReference type="Proteomes" id="UP000499080"/>
    </source>
</evidence>
<sequence>MFWLLPFSIAAMASPCGGAKVSASRAKWVHSGSKPDSTKDPLCIGSVACHVIRRGPLSLRLLRCGRSEGKMKHQISDHNDEVRSERALLLLQTGR</sequence>
<keyword evidence="1" id="KW-0732">Signal</keyword>
<protein>
    <recommendedName>
        <fullName evidence="4">Secreted protein</fullName>
    </recommendedName>
</protein>
<proteinExistence type="predicted"/>
<dbReference type="AlphaFoldDB" id="A0A4Y2EBA3"/>
<comment type="caution">
    <text evidence="2">The sequence shown here is derived from an EMBL/GenBank/DDBJ whole genome shotgun (WGS) entry which is preliminary data.</text>
</comment>
<evidence type="ECO:0000313" key="2">
    <source>
        <dbReference type="EMBL" id="GBM26362.1"/>
    </source>
</evidence>
<accession>A0A4Y2EBA3</accession>
<gene>
    <name evidence="2" type="ORF">AVEN_239361_1</name>
</gene>
<evidence type="ECO:0000256" key="1">
    <source>
        <dbReference type="SAM" id="SignalP"/>
    </source>
</evidence>
<feature type="signal peptide" evidence="1">
    <location>
        <begin position="1"/>
        <end position="18"/>
    </location>
</feature>
<reference evidence="2 3" key="1">
    <citation type="journal article" date="2019" name="Sci. Rep.">
        <title>Orb-weaving spider Araneus ventricosus genome elucidates the spidroin gene catalogue.</title>
        <authorList>
            <person name="Kono N."/>
            <person name="Nakamura H."/>
            <person name="Ohtoshi R."/>
            <person name="Moran D.A.P."/>
            <person name="Shinohara A."/>
            <person name="Yoshida Y."/>
            <person name="Fujiwara M."/>
            <person name="Mori M."/>
            <person name="Tomita M."/>
            <person name="Arakawa K."/>
        </authorList>
    </citation>
    <scope>NUCLEOTIDE SEQUENCE [LARGE SCALE GENOMIC DNA]</scope>
</reference>
<feature type="chain" id="PRO_5021476659" description="Secreted protein" evidence="1">
    <location>
        <begin position="19"/>
        <end position="95"/>
    </location>
</feature>